<proteinExistence type="predicted"/>
<evidence type="ECO:0000313" key="1">
    <source>
        <dbReference type="EMBL" id="SCL59527.1"/>
    </source>
</evidence>
<dbReference type="SUPFAM" id="SSF56059">
    <property type="entry name" value="Glutathione synthetase ATP-binding domain-like"/>
    <property type="match status" value="1"/>
</dbReference>
<reference evidence="1 3" key="1">
    <citation type="submission" date="2016-06" db="EMBL/GenBank/DDBJ databases">
        <authorList>
            <person name="Kjaerup R.B."/>
            <person name="Dalgaard T.S."/>
            <person name="Juul-Madsen H.R."/>
        </authorList>
    </citation>
    <scope>NUCLEOTIDE SEQUENCE [LARGE SCALE GENOMIC DNA]</scope>
    <source>
        <strain evidence="1 3">DSM 43363</strain>
    </source>
</reference>
<evidence type="ECO:0000313" key="2">
    <source>
        <dbReference type="EMBL" id="WSA35120.1"/>
    </source>
</evidence>
<dbReference type="Proteomes" id="UP000199343">
    <property type="component" value="Unassembled WGS sequence"/>
</dbReference>
<evidence type="ECO:0000313" key="4">
    <source>
        <dbReference type="Proteomes" id="UP001334804"/>
    </source>
</evidence>
<evidence type="ECO:0000313" key="3">
    <source>
        <dbReference type="Proteomes" id="UP000199343"/>
    </source>
</evidence>
<gene>
    <name evidence="1" type="ORF">GA0070608_2163</name>
    <name evidence="2" type="ORF">OIE14_14280</name>
</gene>
<dbReference type="RefSeq" id="WP_091626007.1">
    <property type="nucleotide sequence ID" value="NZ_CP109071.1"/>
</dbReference>
<dbReference type="EMBL" id="CP109071">
    <property type="protein sequence ID" value="WSA35120.1"/>
    <property type="molecule type" value="Genomic_DNA"/>
</dbReference>
<sequence length="466" mass="49775">MVNSRSLVVLPDPAADYLRAVGAGELPADLPAGHAVTVLGPELAAKSFQRPMFVPEREIAAFYADFEVLLDVVGRLPDLLAGGSLAAFGALTDAPAAIRPMLVDTDLPRLVRYGRADLMHDGTGFKVIELGLSTAVGGVRRAPLGAAILADPRFSHFAERHGLRHLDSVTGLVDLLDAAAPEHYTGTPGDLREVLMVEATGALAEWAAAWQPLAERIETRPFRTRLAEIADLSKPDGPIADGVAGVSAILRLFSLEELAAEPDPMVAWRRLHPSADSTMPPVVTVPAHDVFNSKSCLALVQLPAVQDALTEAERAALRRILTQTTRIDAPYDLTGLIRDRSDSILKPTTLARGEGTVAGWTVDDTTWREALTTAARDGRYIVQRRVVPRVEPGCGEQGSTVRDWHAVWGLHYGPAGLTGLTSRLVGEPSTVIRGTTERGVLLAPVFLSSGAHSSSDDRHGTATAER</sequence>
<dbReference type="EMBL" id="FMIC01000002">
    <property type="protein sequence ID" value="SCL59527.1"/>
    <property type="molecule type" value="Genomic_DNA"/>
</dbReference>
<reference evidence="2 4" key="2">
    <citation type="submission" date="2022-10" db="EMBL/GenBank/DDBJ databases">
        <title>The complete genomes of actinobacterial strains from the NBC collection.</title>
        <authorList>
            <person name="Joergensen T.S."/>
            <person name="Alvarez Arevalo M."/>
            <person name="Sterndorff E.B."/>
            <person name="Faurdal D."/>
            <person name="Vuksanovic O."/>
            <person name="Mourched A.-S."/>
            <person name="Charusanti P."/>
            <person name="Shaw S."/>
            <person name="Blin K."/>
            <person name="Weber T."/>
        </authorList>
    </citation>
    <scope>NUCLEOTIDE SEQUENCE [LARGE SCALE GENOMIC DNA]</scope>
    <source>
        <strain evidence="2 4">NBC 01809</strain>
    </source>
</reference>
<protein>
    <submittedName>
        <fullName evidence="1">Uncharacterized protein</fullName>
    </submittedName>
</protein>
<name>A0A1C6UZZ9_9ACTN</name>
<dbReference type="Proteomes" id="UP001334804">
    <property type="component" value="Chromosome"/>
</dbReference>
<accession>A0A1C6UZZ9</accession>
<organism evidence="1 3">
    <name type="scientific">Micromonospora peucetia</name>
    <dbReference type="NCBI Taxonomy" id="47871"/>
    <lineage>
        <taxon>Bacteria</taxon>
        <taxon>Bacillati</taxon>
        <taxon>Actinomycetota</taxon>
        <taxon>Actinomycetes</taxon>
        <taxon>Micromonosporales</taxon>
        <taxon>Micromonosporaceae</taxon>
        <taxon>Micromonospora</taxon>
    </lineage>
</organism>
<dbReference type="AlphaFoldDB" id="A0A1C6UZZ9"/>
<keyword evidence="4" id="KW-1185">Reference proteome</keyword>